<evidence type="ECO:0000259" key="1">
    <source>
        <dbReference type="Pfam" id="PF08241"/>
    </source>
</evidence>
<evidence type="ECO:0000313" key="2">
    <source>
        <dbReference type="EMBL" id="MBC8431757.1"/>
    </source>
</evidence>
<sequence length="248" mass="27945">MGYIFDFNDAKACEEWFNKPRNRFAADLESRLMIDILEPMKAKTVLDIGCGTGASLLPLLEMGLQATGIEPSPYMLDIAKNKLGDRVDFHRGFAEDLPFEDNSFNYACLVTTLEFVDDHRQALEEACRVAKDKIFLGVLNRYAIKGIQRRVKGVFIKSIYNHARFFSIWELKNDIRSILGDPPITWRTVCQLPSASGRIALYIEQSNLVQRFPFGAFVGMVVTIVPRFRTRPLSIPVQAKTSTGAMAG</sequence>
<dbReference type="InterPro" id="IPR029063">
    <property type="entry name" value="SAM-dependent_MTases_sf"/>
</dbReference>
<proteinExistence type="predicted"/>
<evidence type="ECO:0000313" key="3">
    <source>
        <dbReference type="Proteomes" id="UP000605201"/>
    </source>
</evidence>
<dbReference type="SUPFAM" id="SSF53335">
    <property type="entry name" value="S-adenosyl-L-methionine-dependent methyltransferases"/>
    <property type="match status" value="1"/>
</dbReference>
<dbReference type="InterPro" id="IPR013216">
    <property type="entry name" value="Methyltransf_11"/>
</dbReference>
<accession>A0A8J6P266</accession>
<name>A0A8J6P266_9BACT</name>
<dbReference type="GO" id="GO:0008757">
    <property type="term" value="F:S-adenosylmethionine-dependent methyltransferase activity"/>
    <property type="evidence" value="ECO:0007669"/>
    <property type="project" value="InterPro"/>
</dbReference>
<dbReference type="Pfam" id="PF08241">
    <property type="entry name" value="Methyltransf_11"/>
    <property type="match status" value="1"/>
</dbReference>
<dbReference type="AlphaFoldDB" id="A0A8J6P266"/>
<keyword evidence="2" id="KW-0808">Transferase</keyword>
<dbReference type="EMBL" id="JACNIG010000171">
    <property type="protein sequence ID" value="MBC8431757.1"/>
    <property type="molecule type" value="Genomic_DNA"/>
</dbReference>
<gene>
    <name evidence="2" type="ORF">H8D96_07530</name>
</gene>
<dbReference type="GO" id="GO:0032259">
    <property type="term" value="P:methylation"/>
    <property type="evidence" value="ECO:0007669"/>
    <property type="project" value="UniProtKB-KW"/>
</dbReference>
<dbReference type="CDD" id="cd02440">
    <property type="entry name" value="AdoMet_MTases"/>
    <property type="match status" value="1"/>
</dbReference>
<reference evidence="2 3" key="1">
    <citation type="submission" date="2020-08" db="EMBL/GenBank/DDBJ databases">
        <title>Bridging the membrane lipid divide: bacteria of the FCB group superphylum have the potential to synthesize archaeal ether lipids.</title>
        <authorList>
            <person name="Villanueva L."/>
            <person name="Von Meijenfeldt F.A.B."/>
            <person name="Westbye A.B."/>
            <person name="Yadav S."/>
            <person name="Hopmans E.C."/>
            <person name="Dutilh B.E."/>
            <person name="Sinninghe Damste J.S."/>
        </authorList>
    </citation>
    <scope>NUCLEOTIDE SEQUENCE [LARGE SCALE GENOMIC DNA]</scope>
    <source>
        <strain evidence="2">NIOZ-UU17</strain>
    </source>
</reference>
<dbReference type="Gene3D" id="3.40.50.150">
    <property type="entry name" value="Vaccinia Virus protein VP39"/>
    <property type="match status" value="1"/>
</dbReference>
<comment type="caution">
    <text evidence="2">The sequence shown here is derived from an EMBL/GenBank/DDBJ whole genome shotgun (WGS) entry which is preliminary data.</text>
</comment>
<dbReference type="Proteomes" id="UP000605201">
    <property type="component" value="Unassembled WGS sequence"/>
</dbReference>
<feature type="domain" description="Methyltransferase type 11" evidence="1">
    <location>
        <begin position="46"/>
        <end position="132"/>
    </location>
</feature>
<organism evidence="2 3">
    <name type="scientific">Candidatus Desulfatibia vada</name>
    <dbReference type="NCBI Taxonomy" id="2841696"/>
    <lineage>
        <taxon>Bacteria</taxon>
        <taxon>Pseudomonadati</taxon>
        <taxon>Thermodesulfobacteriota</taxon>
        <taxon>Desulfobacteria</taxon>
        <taxon>Desulfobacterales</taxon>
        <taxon>Desulfobacterales incertae sedis</taxon>
        <taxon>Candidatus Desulfatibia</taxon>
    </lineage>
</organism>
<dbReference type="PANTHER" id="PTHR43591:SF24">
    <property type="entry name" value="2-METHOXY-6-POLYPRENYL-1,4-BENZOQUINOL METHYLASE, MITOCHONDRIAL"/>
    <property type="match status" value="1"/>
</dbReference>
<dbReference type="PANTHER" id="PTHR43591">
    <property type="entry name" value="METHYLTRANSFERASE"/>
    <property type="match status" value="1"/>
</dbReference>
<protein>
    <submittedName>
        <fullName evidence="2">Class I SAM-dependent methyltransferase</fullName>
    </submittedName>
</protein>
<keyword evidence="2" id="KW-0489">Methyltransferase</keyword>